<evidence type="ECO:0000259" key="1">
    <source>
        <dbReference type="Pfam" id="PF06985"/>
    </source>
</evidence>
<proteinExistence type="predicted"/>
<dbReference type="PANTHER" id="PTHR33112">
    <property type="entry name" value="DOMAIN PROTEIN, PUTATIVE-RELATED"/>
    <property type="match status" value="1"/>
</dbReference>
<sequence length="131" mass="14866">MKMAQISRMDSVYKWSKFTIIAASGEDAQYGFPVVSTRRRLPRPSVDIDGHTLLATLPGLHAFLQDSKWSTRAWIYQERFFSNLCLIFTDYQVFYKCQGHGGYQCESTTLALVPPNRLGILTGQLVFPILA</sequence>
<dbReference type="EMBL" id="ML994633">
    <property type="protein sequence ID" value="KAF2185417.1"/>
    <property type="molecule type" value="Genomic_DNA"/>
</dbReference>
<dbReference type="PANTHER" id="PTHR33112:SF12">
    <property type="entry name" value="HETEROKARYON INCOMPATIBILITY DOMAIN-CONTAINING PROTEIN"/>
    <property type="match status" value="1"/>
</dbReference>
<protein>
    <recommendedName>
        <fullName evidence="1">Heterokaryon incompatibility domain-containing protein</fullName>
    </recommendedName>
</protein>
<dbReference type="Pfam" id="PF06985">
    <property type="entry name" value="HET"/>
    <property type="match status" value="1"/>
</dbReference>
<evidence type="ECO:0000313" key="3">
    <source>
        <dbReference type="Proteomes" id="UP000800200"/>
    </source>
</evidence>
<name>A0A6A6E0E7_9PEZI</name>
<feature type="non-terminal residue" evidence="2">
    <location>
        <position position="131"/>
    </location>
</feature>
<feature type="domain" description="Heterokaryon incompatibility" evidence="1">
    <location>
        <begin position="2"/>
        <end position="78"/>
    </location>
</feature>
<keyword evidence="3" id="KW-1185">Reference proteome</keyword>
<organism evidence="2 3">
    <name type="scientific">Zopfia rhizophila CBS 207.26</name>
    <dbReference type="NCBI Taxonomy" id="1314779"/>
    <lineage>
        <taxon>Eukaryota</taxon>
        <taxon>Fungi</taxon>
        <taxon>Dikarya</taxon>
        <taxon>Ascomycota</taxon>
        <taxon>Pezizomycotina</taxon>
        <taxon>Dothideomycetes</taxon>
        <taxon>Dothideomycetes incertae sedis</taxon>
        <taxon>Zopfiaceae</taxon>
        <taxon>Zopfia</taxon>
    </lineage>
</organism>
<evidence type="ECO:0000313" key="2">
    <source>
        <dbReference type="EMBL" id="KAF2185417.1"/>
    </source>
</evidence>
<accession>A0A6A6E0E7</accession>
<dbReference type="AlphaFoldDB" id="A0A6A6E0E7"/>
<gene>
    <name evidence="2" type="ORF">K469DRAFT_778124</name>
</gene>
<dbReference type="OrthoDB" id="5428863at2759"/>
<dbReference type="InterPro" id="IPR010730">
    <property type="entry name" value="HET"/>
</dbReference>
<reference evidence="2" key="1">
    <citation type="journal article" date="2020" name="Stud. Mycol.">
        <title>101 Dothideomycetes genomes: a test case for predicting lifestyles and emergence of pathogens.</title>
        <authorList>
            <person name="Haridas S."/>
            <person name="Albert R."/>
            <person name="Binder M."/>
            <person name="Bloem J."/>
            <person name="Labutti K."/>
            <person name="Salamov A."/>
            <person name="Andreopoulos B."/>
            <person name="Baker S."/>
            <person name="Barry K."/>
            <person name="Bills G."/>
            <person name="Bluhm B."/>
            <person name="Cannon C."/>
            <person name="Castanera R."/>
            <person name="Culley D."/>
            <person name="Daum C."/>
            <person name="Ezra D."/>
            <person name="Gonzalez J."/>
            <person name="Henrissat B."/>
            <person name="Kuo A."/>
            <person name="Liang C."/>
            <person name="Lipzen A."/>
            <person name="Lutzoni F."/>
            <person name="Magnuson J."/>
            <person name="Mondo S."/>
            <person name="Nolan M."/>
            <person name="Ohm R."/>
            <person name="Pangilinan J."/>
            <person name="Park H.-J."/>
            <person name="Ramirez L."/>
            <person name="Alfaro M."/>
            <person name="Sun H."/>
            <person name="Tritt A."/>
            <person name="Yoshinaga Y."/>
            <person name="Zwiers L.-H."/>
            <person name="Turgeon B."/>
            <person name="Goodwin S."/>
            <person name="Spatafora J."/>
            <person name="Crous P."/>
            <person name="Grigoriev I."/>
        </authorList>
    </citation>
    <scope>NUCLEOTIDE SEQUENCE</scope>
    <source>
        <strain evidence="2">CBS 207.26</strain>
    </source>
</reference>
<dbReference type="Proteomes" id="UP000800200">
    <property type="component" value="Unassembled WGS sequence"/>
</dbReference>